<evidence type="ECO:0000256" key="2">
    <source>
        <dbReference type="ARBA" id="ARBA00022980"/>
    </source>
</evidence>
<evidence type="ECO:0000256" key="4">
    <source>
        <dbReference type="RuleBase" id="RU003624"/>
    </source>
</evidence>
<dbReference type="AlphaFoldDB" id="A0A481XGU5"/>
<feature type="transmembrane region" description="Helical" evidence="5">
    <location>
        <begin position="352"/>
        <end position="370"/>
    </location>
</feature>
<gene>
    <name evidence="7" type="primary">rps3</name>
</gene>
<evidence type="ECO:0000256" key="3">
    <source>
        <dbReference type="ARBA" id="ARBA00023274"/>
    </source>
</evidence>
<proteinExistence type="inferred from homology"/>
<evidence type="ECO:0000256" key="5">
    <source>
        <dbReference type="SAM" id="Phobius"/>
    </source>
</evidence>
<dbReference type="RefSeq" id="YP_009579082.1">
    <property type="nucleotide sequence ID" value="NC_041506.1"/>
</dbReference>
<sequence>MGQKVNPVIIRQSIPNLKSNTSIWFSKKNTYRNLLFQNFEITNFINLLFQTWGIFIRNCLIFRNNNLLCLNLDLYFNYRLAKERLLLERKNFFFCFQKTIPIINQPKVMKEFIFDLTYFKSIKLKTFTPYKKKSYIFKNKIFKNFFNKKTLKILFLTKTKKNIYILHYYEKYLFIFFSEYIKLYPTKKDIFPYIVKRSNLTKLRKIFLLKLQAPVYIKKFNLNFFIFYLKNTHSRSFTKFNPNFLSLHHSLCKSLHNYTGIENIKLKFYSTQLLFMPSLRLYLRFFLKELFFFKRNKALSAYFYNVIEIVYFVLSTYGIGNAKLLAYHISHLLENTRKHLDVVKFLKKVIDLYFMKIPKLLVINGIRVLITGRFNKRQRSKSVLIQKGEICLHTFTKSIDYYQTQAVTFCGSFGIKIWFAK</sequence>
<dbReference type="InterPro" id="IPR018280">
    <property type="entry name" value="Ribosomal_uS3_CS"/>
</dbReference>
<dbReference type="InterPro" id="IPR036419">
    <property type="entry name" value="Ribosomal_S3_C_sf"/>
</dbReference>
<keyword evidence="5" id="KW-1133">Transmembrane helix</keyword>
<dbReference type="GO" id="GO:0003723">
    <property type="term" value="F:RNA binding"/>
    <property type="evidence" value="ECO:0007669"/>
    <property type="project" value="InterPro"/>
</dbReference>
<reference evidence="7" key="2">
    <citation type="journal article" date="2019" name="Mitochondrial DNA Part B Resour">
        <title>The complete mitochondrial genome of an oleaginous microalga vischeria stellata strain SAG 33.83 (Eustigmatophyceae).</title>
        <authorList>
            <person name="Huang L."/>
            <person name="Gao B."/>
            <person name="Wang F."/>
            <person name="Zhang C."/>
        </authorList>
    </citation>
    <scope>NUCLEOTIDE SEQUENCE</scope>
    <source>
        <strain evidence="7">SAG 33.83</strain>
    </source>
</reference>
<dbReference type="SUPFAM" id="SSF54821">
    <property type="entry name" value="Ribosomal protein S3 C-terminal domain"/>
    <property type="match status" value="1"/>
</dbReference>
<dbReference type="PROSITE" id="PS00548">
    <property type="entry name" value="RIBOSOMAL_S3"/>
    <property type="match status" value="1"/>
</dbReference>
<dbReference type="GO" id="GO:0003735">
    <property type="term" value="F:structural constituent of ribosome"/>
    <property type="evidence" value="ECO:0007669"/>
    <property type="project" value="InterPro"/>
</dbReference>
<geneLocation type="mitochondrion" evidence="7"/>
<dbReference type="GeneID" id="39705036"/>
<keyword evidence="7" id="KW-0496">Mitochondrion</keyword>
<reference evidence="7" key="1">
    <citation type="submission" date="2018-09" db="EMBL/GenBank/DDBJ databases">
        <authorList>
            <person name="Huang L.D."/>
            <person name="Gao B.Y."/>
            <person name="Zhang C.W."/>
        </authorList>
    </citation>
    <scope>NUCLEOTIDE SEQUENCE</scope>
    <source>
        <strain evidence="7">SAG 33.83</strain>
    </source>
</reference>
<dbReference type="SUPFAM" id="SSF54814">
    <property type="entry name" value="Prokaryotic type KH domain (KH-domain type II)"/>
    <property type="match status" value="1"/>
</dbReference>
<name>A0A481XGU5_9STRA</name>
<evidence type="ECO:0000256" key="1">
    <source>
        <dbReference type="ARBA" id="ARBA00010761"/>
    </source>
</evidence>
<evidence type="ECO:0000259" key="6">
    <source>
        <dbReference type="Pfam" id="PF00189"/>
    </source>
</evidence>
<protein>
    <submittedName>
        <fullName evidence="7">Ribosomal protein S3</fullName>
    </submittedName>
</protein>
<evidence type="ECO:0000313" key="7">
    <source>
        <dbReference type="EMBL" id="QBK36861.1"/>
    </source>
</evidence>
<dbReference type="InterPro" id="IPR001351">
    <property type="entry name" value="Ribosomal_uS3_C"/>
</dbReference>
<comment type="similarity">
    <text evidence="1 4">Belongs to the universal ribosomal protein uS3 family.</text>
</comment>
<feature type="domain" description="Small ribosomal subunit protein uS3 C-terminal" evidence="6">
    <location>
        <begin position="363"/>
        <end position="418"/>
    </location>
</feature>
<accession>A0A481XGU5</accession>
<organism evidence="7">
    <name type="scientific">Vischeria stellata</name>
    <dbReference type="NCBI Taxonomy" id="1104407"/>
    <lineage>
        <taxon>Eukaryota</taxon>
        <taxon>Sar</taxon>
        <taxon>Stramenopiles</taxon>
        <taxon>Ochrophyta</taxon>
        <taxon>Eustigmatophyceae</taxon>
        <taxon>Eustigmatales</taxon>
        <taxon>Chlorobotryaceae</taxon>
        <taxon>Vischeria</taxon>
    </lineage>
</organism>
<dbReference type="GO" id="GO:0005840">
    <property type="term" value="C:ribosome"/>
    <property type="evidence" value="ECO:0007669"/>
    <property type="project" value="UniProtKB-KW"/>
</dbReference>
<dbReference type="GO" id="GO:1990904">
    <property type="term" value="C:ribonucleoprotein complex"/>
    <property type="evidence" value="ECO:0007669"/>
    <property type="project" value="UniProtKB-KW"/>
</dbReference>
<dbReference type="Gene3D" id="3.30.1140.32">
    <property type="entry name" value="Ribosomal protein S3, C-terminal domain"/>
    <property type="match status" value="1"/>
</dbReference>
<feature type="transmembrane region" description="Helical" evidence="5">
    <location>
        <begin position="299"/>
        <end position="320"/>
    </location>
</feature>
<dbReference type="EMBL" id="MH981596">
    <property type="protein sequence ID" value="QBK36861.1"/>
    <property type="molecule type" value="Genomic_DNA"/>
</dbReference>
<dbReference type="GO" id="GO:0006412">
    <property type="term" value="P:translation"/>
    <property type="evidence" value="ECO:0007669"/>
    <property type="project" value="InterPro"/>
</dbReference>
<dbReference type="Pfam" id="PF00189">
    <property type="entry name" value="Ribosomal_S3_C"/>
    <property type="match status" value="1"/>
</dbReference>
<dbReference type="InterPro" id="IPR009019">
    <property type="entry name" value="KH_sf_prok-type"/>
</dbReference>
<keyword evidence="2 4" id="KW-0689">Ribosomal protein</keyword>
<keyword evidence="3 4" id="KW-0687">Ribonucleoprotein</keyword>
<keyword evidence="5" id="KW-0812">Transmembrane</keyword>
<keyword evidence="5" id="KW-0472">Membrane</keyword>